<dbReference type="InterPro" id="IPR019185">
    <property type="entry name" value="Integral_membrane_SYS1-rel"/>
</dbReference>
<evidence type="ECO:0000256" key="3">
    <source>
        <dbReference type="ARBA" id="ARBA00022448"/>
    </source>
</evidence>
<reference evidence="10 11" key="1">
    <citation type="journal article" date="2019" name="Nat. Ecol. Evol.">
        <title>Megaphylogeny resolves global patterns of mushroom evolution.</title>
        <authorList>
            <person name="Varga T."/>
            <person name="Krizsan K."/>
            <person name="Foldi C."/>
            <person name="Dima B."/>
            <person name="Sanchez-Garcia M."/>
            <person name="Sanchez-Ramirez S."/>
            <person name="Szollosi G.J."/>
            <person name="Szarkandi J.G."/>
            <person name="Papp V."/>
            <person name="Albert L."/>
            <person name="Andreopoulos W."/>
            <person name="Angelini C."/>
            <person name="Antonin V."/>
            <person name="Barry K.W."/>
            <person name="Bougher N.L."/>
            <person name="Buchanan P."/>
            <person name="Buyck B."/>
            <person name="Bense V."/>
            <person name="Catcheside P."/>
            <person name="Chovatia M."/>
            <person name="Cooper J."/>
            <person name="Damon W."/>
            <person name="Desjardin D."/>
            <person name="Finy P."/>
            <person name="Geml J."/>
            <person name="Haridas S."/>
            <person name="Hughes K."/>
            <person name="Justo A."/>
            <person name="Karasinski D."/>
            <person name="Kautmanova I."/>
            <person name="Kiss B."/>
            <person name="Kocsube S."/>
            <person name="Kotiranta H."/>
            <person name="LaButti K.M."/>
            <person name="Lechner B.E."/>
            <person name="Liimatainen K."/>
            <person name="Lipzen A."/>
            <person name="Lukacs Z."/>
            <person name="Mihaltcheva S."/>
            <person name="Morgado L.N."/>
            <person name="Niskanen T."/>
            <person name="Noordeloos M.E."/>
            <person name="Ohm R.A."/>
            <person name="Ortiz-Santana B."/>
            <person name="Ovrebo C."/>
            <person name="Racz N."/>
            <person name="Riley R."/>
            <person name="Savchenko A."/>
            <person name="Shiryaev A."/>
            <person name="Soop K."/>
            <person name="Spirin V."/>
            <person name="Szebenyi C."/>
            <person name="Tomsovsky M."/>
            <person name="Tulloss R.E."/>
            <person name="Uehling J."/>
            <person name="Grigoriev I.V."/>
            <person name="Vagvolgyi C."/>
            <person name="Papp T."/>
            <person name="Martin F.M."/>
            <person name="Miettinen O."/>
            <person name="Hibbett D.S."/>
            <person name="Nagy L.G."/>
        </authorList>
    </citation>
    <scope>NUCLEOTIDE SEQUENCE [LARGE SCALE GENOMIC DNA]</scope>
    <source>
        <strain evidence="10 11">OMC1185</strain>
    </source>
</reference>
<sequence>MAIYNKPPRLADSPHVMAPAKSSNTWDPVLIISQIVAMQTLHYLMLSLITPPLLAFFAEADSLEFEGGAANVAGMIMDWRQMTGRPTARADTWGLGSWSGGRKLSDTSNSSLGTLEGGWRTDPVRGWVIAFCWIIASSGDVYWLSAIVRRPRLILDFSLTLIFNHLVLTTYYAASLPSSVFFWLMMIACSALMVIAGEQVCVRREMREGLSVVGIRDAGETERLTEEMELGDVRGTSGE</sequence>
<keyword evidence="6 9" id="KW-1133">Transmembrane helix</keyword>
<feature type="transmembrane region" description="Helical" evidence="9">
    <location>
        <begin position="40"/>
        <end position="58"/>
    </location>
</feature>
<accession>A0A5C3N3Y6</accession>
<evidence type="ECO:0000313" key="11">
    <source>
        <dbReference type="Proteomes" id="UP000305948"/>
    </source>
</evidence>
<keyword evidence="7" id="KW-0333">Golgi apparatus</keyword>
<feature type="transmembrane region" description="Helical" evidence="9">
    <location>
        <begin position="153"/>
        <end position="174"/>
    </location>
</feature>
<evidence type="ECO:0000256" key="1">
    <source>
        <dbReference type="ARBA" id="ARBA00004653"/>
    </source>
</evidence>
<evidence type="ECO:0000256" key="7">
    <source>
        <dbReference type="ARBA" id="ARBA00023034"/>
    </source>
</evidence>
<dbReference type="GO" id="GO:0006895">
    <property type="term" value="P:Golgi to endosome transport"/>
    <property type="evidence" value="ECO:0007669"/>
    <property type="project" value="TreeGrafter"/>
</dbReference>
<keyword evidence="5" id="KW-0653">Protein transport</keyword>
<dbReference type="AlphaFoldDB" id="A0A5C3N3Y6"/>
<dbReference type="GO" id="GO:0043001">
    <property type="term" value="P:Golgi to plasma membrane protein transport"/>
    <property type="evidence" value="ECO:0007669"/>
    <property type="project" value="TreeGrafter"/>
</dbReference>
<dbReference type="GO" id="GO:0005802">
    <property type="term" value="C:trans-Golgi network"/>
    <property type="evidence" value="ECO:0007669"/>
    <property type="project" value="TreeGrafter"/>
</dbReference>
<evidence type="ECO:0000256" key="9">
    <source>
        <dbReference type="SAM" id="Phobius"/>
    </source>
</evidence>
<evidence type="ECO:0000313" key="10">
    <source>
        <dbReference type="EMBL" id="TFK48491.1"/>
    </source>
</evidence>
<comment type="similarity">
    <text evidence="2">Belongs to the SYS1 family.</text>
</comment>
<dbReference type="GO" id="GO:0005829">
    <property type="term" value="C:cytosol"/>
    <property type="evidence" value="ECO:0007669"/>
    <property type="project" value="GOC"/>
</dbReference>
<proteinExistence type="inferred from homology"/>
<evidence type="ECO:0000256" key="4">
    <source>
        <dbReference type="ARBA" id="ARBA00022692"/>
    </source>
</evidence>
<feature type="transmembrane region" description="Helical" evidence="9">
    <location>
        <begin position="180"/>
        <end position="197"/>
    </location>
</feature>
<gene>
    <name evidence="10" type="ORF">OE88DRAFT_532351</name>
</gene>
<evidence type="ECO:0008006" key="12">
    <source>
        <dbReference type="Google" id="ProtNLM"/>
    </source>
</evidence>
<comment type="subcellular location">
    <subcellularLocation>
        <location evidence="1">Golgi apparatus membrane</location>
        <topology evidence="1">Multi-pass membrane protein</topology>
    </subcellularLocation>
</comment>
<dbReference type="EMBL" id="ML213519">
    <property type="protein sequence ID" value="TFK48491.1"/>
    <property type="molecule type" value="Genomic_DNA"/>
</dbReference>
<dbReference type="Proteomes" id="UP000305948">
    <property type="component" value="Unassembled WGS sequence"/>
</dbReference>
<keyword evidence="11" id="KW-1185">Reference proteome</keyword>
<keyword evidence="3" id="KW-0813">Transport</keyword>
<keyword evidence="8 9" id="KW-0472">Membrane</keyword>
<feature type="transmembrane region" description="Helical" evidence="9">
    <location>
        <begin position="124"/>
        <end position="144"/>
    </location>
</feature>
<evidence type="ECO:0000256" key="2">
    <source>
        <dbReference type="ARBA" id="ARBA00008160"/>
    </source>
</evidence>
<dbReference type="STRING" id="5364.A0A5C3N3Y6"/>
<keyword evidence="4 9" id="KW-0812">Transmembrane</keyword>
<name>A0A5C3N3Y6_9AGAM</name>
<dbReference type="PANTHER" id="PTHR12952">
    <property type="entry name" value="SYS1"/>
    <property type="match status" value="1"/>
</dbReference>
<evidence type="ECO:0000256" key="5">
    <source>
        <dbReference type="ARBA" id="ARBA00022927"/>
    </source>
</evidence>
<evidence type="ECO:0000256" key="6">
    <source>
        <dbReference type="ARBA" id="ARBA00022989"/>
    </source>
</evidence>
<dbReference type="Pfam" id="PF09801">
    <property type="entry name" value="SYS1"/>
    <property type="match status" value="2"/>
</dbReference>
<dbReference type="PANTHER" id="PTHR12952:SF0">
    <property type="entry name" value="PROTEIN SYS1 HOMOLOG"/>
    <property type="match status" value="1"/>
</dbReference>
<dbReference type="GO" id="GO:0034067">
    <property type="term" value="P:protein localization to Golgi apparatus"/>
    <property type="evidence" value="ECO:0007669"/>
    <property type="project" value="TreeGrafter"/>
</dbReference>
<evidence type="ECO:0000256" key="8">
    <source>
        <dbReference type="ARBA" id="ARBA00023136"/>
    </source>
</evidence>
<organism evidence="10 11">
    <name type="scientific">Heliocybe sulcata</name>
    <dbReference type="NCBI Taxonomy" id="5364"/>
    <lineage>
        <taxon>Eukaryota</taxon>
        <taxon>Fungi</taxon>
        <taxon>Dikarya</taxon>
        <taxon>Basidiomycota</taxon>
        <taxon>Agaricomycotina</taxon>
        <taxon>Agaricomycetes</taxon>
        <taxon>Gloeophyllales</taxon>
        <taxon>Gloeophyllaceae</taxon>
        <taxon>Heliocybe</taxon>
    </lineage>
</organism>
<protein>
    <recommendedName>
        <fullName evidence="12">Integral membrane protein S linking to the trans Golgi network-domain-containing protein</fullName>
    </recommendedName>
</protein>
<dbReference type="OrthoDB" id="542931at2759"/>
<dbReference type="GO" id="GO:0000139">
    <property type="term" value="C:Golgi membrane"/>
    <property type="evidence" value="ECO:0007669"/>
    <property type="project" value="UniProtKB-SubCell"/>
</dbReference>